<evidence type="ECO:0000313" key="1">
    <source>
        <dbReference type="EMBL" id="QDS97488.1"/>
    </source>
</evidence>
<name>A0A517MRI2_9BACT</name>
<sequence>MFCSHCGKQASGNFCTACGTPLAASTTDAPVLVPLEEPADCSHLDWSTMTDCDLLLQIPAVRERIASSAAKSEKRMTGEQFLELCDKFISPLTAGVPLVPVAKISVSFYAKLGVKTGKARTEYVRSPIGSVIVDTLCSLAERGQELKSATSAENGCVLEAALPSDLLSFAGSLIVTLEQSLQATRVEAVTVIPGQLYDWGKSNRALNVLFAQLEQASRAA</sequence>
<protein>
    <submittedName>
        <fullName evidence="1">Uncharacterized protein</fullName>
    </submittedName>
</protein>
<evidence type="ECO:0000313" key="2">
    <source>
        <dbReference type="Proteomes" id="UP000319852"/>
    </source>
</evidence>
<organism evidence="1 2">
    <name type="scientific">Adhaeretor mobilis</name>
    <dbReference type="NCBI Taxonomy" id="1930276"/>
    <lineage>
        <taxon>Bacteria</taxon>
        <taxon>Pseudomonadati</taxon>
        <taxon>Planctomycetota</taxon>
        <taxon>Planctomycetia</taxon>
        <taxon>Pirellulales</taxon>
        <taxon>Lacipirellulaceae</taxon>
        <taxon>Adhaeretor</taxon>
    </lineage>
</organism>
<keyword evidence="2" id="KW-1185">Reference proteome</keyword>
<reference evidence="1 2" key="1">
    <citation type="submission" date="2019-02" db="EMBL/GenBank/DDBJ databases">
        <title>Deep-cultivation of Planctomycetes and their phenomic and genomic characterization uncovers novel biology.</title>
        <authorList>
            <person name="Wiegand S."/>
            <person name="Jogler M."/>
            <person name="Boedeker C."/>
            <person name="Pinto D."/>
            <person name="Vollmers J."/>
            <person name="Rivas-Marin E."/>
            <person name="Kohn T."/>
            <person name="Peeters S.H."/>
            <person name="Heuer A."/>
            <person name="Rast P."/>
            <person name="Oberbeckmann S."/>
            <person name="Bunk B."/>
            <person name="Jeske O."/>
            <person name="Meyerdierks A."/>
            <person name="Storesund J.E."/>
            <person name="Kallscheuer N."/>
            <person name="Luecker S."/>
            <person name="Lage O.M."/>
            <person name="Pohl T."/>
            <person name="Merkel B.J."/>
            <person name="Hornburger P."/>
            <person name="Mueller R.-W."/>
            <person name="Bruemmer F."/>
            <person name="Labrenz M."/>
            <person name="Spormann A.M."/>
            <person name="Op den Camp H."/>
            <person name="Overmann J."/>
            <person name="Amann R."/>
            <person name="Jetten M.S.M."/>
            <person name="Mascher T."/>
            <person name="Medema M.H."/>
            <person name="Devos D.P."/>
            <person name="Kaster A.-K."/>
            <person name="Ovreas L."/>
            <person name="Rohde M."/>
            <person name="Galperin M.Y."/>
            <person name="Jogler C."/>
        </authorList>
    </citation>
    <scope>NUCLEOTIDE SEQUENCE [LARGE SCALE GENOMIC DNA]</scope>
    <source>
        <strain evidence="1 2">HG15A2</strain>
    </source>
</reference>
<accession>A0A517MRI2</accession>
<gene>
    <name evidence="1" type="ORF">HG15A2_07490</name>
</gene>
<dbReference type="Proteomes" id="UP000319852">
    <property type="component" value="Chromosome"/>
</dbReference>
<proteinExistence type="predicted"/>
<dbReference type="AlphaFoldDB" id="A0A517MRI2"/>
<dbReference type="EMBL" id="CP036263">
    <property type="protein sequence ID" value="QDS97488.1"/>
    <property type="molecule type" value="Genomic_DNA"/>
</dbReference>
<dbReference type="KEGG" id="amob:HG15A2_07490"/>